<feature type="domain" description="DUF4325" evidence="1">
    <location>
        <begin position="20"/>
        <end position="84"/>
    </location>
</feature>
<evidence type="ECO:0000313" key="3">
    <source>
        <dbReference type="Proteomes" id="UP000247681"/>
    </source>
</evidence>
<protein>
    <recommendedName>
        <fullName evidence="1">DUF4325 domain-containing protein</fullName>
    </recommendedName>
</protein>
<dbReference type="AlphaFoldDB" id="A0A2V4C4B6"/>
<accession>A0A2V4C4B6</accession>
<dbReference type="InterPro" id="IPR025474">
    <property type="entry name" value="DUF4325"/>
</dbReference>
<name>A0A2V4C4B6_9FLAO</name>
<proteinExistence type="predicted"/>
<dbReference type="Pfam" id="PF14213">
    <property type="entry name" value="DUF4325"/>
    <property type="match status" value="1"/>
</dbReference>
<reference evidence="2 3" key="1">
    <citation type="submission" date="2018-05" db="EMBL/GenBank/DDBJ databases">
        <title>Flavobacterium sp. strain IMCC34758, incomplete genome.</title>
        <authorList>
            <person name="Joung Y."/>
        </authorList>
    </citation>
    <scope>NUCLEOTIDE SEQUENCE [LARGE SCALE GENOMIC DNA]</scope>
    <source>
        <strain evidence="2 3">IMCC34758</strain>
    </source>
</reference>
<gene>
    <name evidence="2" type="ORF">DMB68_15075</name>
</gene>
<dbReference type="RefSeq" id="WP_110347488.1">
    <property type="nucleotide sequence ID" value="NZ_QJHL01000003.1"/>
</dbReference>
<dbReference type="EMBL" id="QJHL01000003">
    <property type="protein sequence ID" value="PXY44770.1"/>
    <property type="molecule type" value="Genomic_DNA"/>
</dbReference>
<keyword evidence="3" id="KW-1185">Reference proteome</keyword>
<sequence length="116" mass="13162">MSTIIIREIIKGDIAVSTSDGDLIHDLITDYLKKNETVAVDFEGISIMTTAFLNAAIGQLYSNPTYSDDFLNKYLNLKNVAKEDRILFSEVVKRAKEYFRDKDRFEDSTNSIINGD</sequence>
<dbReference type="OrthoDB" id="512307at2"/>
<dbReference type="Proteomes" id="UP000247681">
    <property type="component" value="Unassembled WGS sequence"/>
</dbReference>
<evidence type="ECO:0000259" key="1">
    <source>
        <dbReference type="Pfam" id="PF14213"/>
    </source>
</evidence>
<evidence type="ECO:0000313" key="2">
    <source>
        <dbReference type="EMBL" id="PXY44770.1"/>
    </source>
</evidence>
<organism evidence="2 3">
    <name type="scientific">Flavobacterium hydrophilum</name>
    <dbReference type="NCBI Taxonomy" id="2211445"/>
    <lineage>
        <taxon>Bacteria</taxon>
        <taxon>Pseudomonadati</taxon>
        <taxon>Bacteroidota</taxon>
        <taxon>Flavobacteriia</taxon>
        <taxon>Flavobacteriales</taxon>
        <taxon>Flavobacteriaceae</taxon>
        <taxon>Flavobacterium</taxon>
    </lineage>
</organism>
<comment type="caution">
    <text evidence="2">The sequence shown here is derived from an EMBL/GenBank/DDBJ whole genome shotgun (WGS) entry which is preliminary data.</text>
</comment>